<sequence>MKFTTTTAASALLLLSGQQLVAAHSWVEQAKRIGPSGKLLDPPGFSRSYVPRTGDANLNMMKIIDSTAGQPICNPATGKSVANSYKDPKFPKLKAAPGDMIALRYLENGHVTKWMDSPPKPKNQGTVYIYATTKPKDNEQFDNVHKKWTADGNGGDKSGWLLATRNYDDGRCYEDGNPNADERKSEFKIPNQASTDGQGMNHWCQNDIQLPDNVKPGQDVTLYWVWDYSTISTRQGAPDNEHLGNVKVTTIEMYSSCMEIAIVDQCSTDLGEVKGPKCSGGGGGGSKAAADTNGAASSSSLSFNFNKKQDLKLAAIPDQLSIGRFQVKMNGGAAGGNGGSGGSSPPSATTPAPSLPPKPTTTAFTSTSTHTSRIKYVTVTKGMTTVYVTPSAAIQTKTVTVDAPSRAVVTTSATSSAKITPSIRRRGQGWYGAAP</sequence>
<proteinExistence type="predicted"/>
<dbReference type="OrthoDB" id="64281at2759"/>
<dbReference type="InterPro" id="IPR055915">
    <property type="entry name" value="DUF7492"/>
</dbReference>
<feature type="region of interest" description="Disordered" evidence="1">
    <location>
        <begin position="331"/>
        <end position="369"/>
    </location>
</feature>
<dbReference type="Pfam" id="PF24320">
    <property type="entry name" value="DUF7492"/>
    <property type="match status" value="1"/>
</dbReference>
<dbReference type="eggNOG" id="ENOG502SABV">
    <property type="taxonomic scope" value="Eukaryota"/>
</dbReference>
<reference evidence="5" key="4">
    <citation type="journal article" date="2015" name="G3 (Bethesda)">
        <title>Genome sequences of three phytopathogenic species of the Magnaporthaceae family of fungi.</title>
        <authorList>
            <person name="Okagaki L.H."/>
            <person name="Nunes C.C."/>
            <person name="Sailsbery J."/>
            <person name="Clay B."/>
            <person name="Brown D."/>
            <person name="John T."/>
            <person name="Oh Y."/>
            <person name="Young N."/>
            <person name="Fitzgerald M."/>
            <person name="Haas B.J."/>
            <person name="Zeng Q."/>
            <person name="Young S."/>
            <person name="Adiconis X."/>
            <person name="Fan L."/>
            <person name="Levin J.Z."/>
            <person name="Mitchell T.K."/>
            <person name="Okubara P.A."/>
            <person name="Farman M.L."/>
            <person name="Kohn L.M."/>
            <person name="Birren B."/>
            <person name="Ma L.-J."/>
            <person name="Dean R.A."/>
        </authorList>
    </citation>
    <scope>NUCLEOTIDE SEQUENCE</scope>
    <source>
        <strain evidence="5">R3-111a-1</strain>
    </source>
</reference>
<accession>J3NRQ7</accession>
<feature type="compositionally biased region" description="Low complexity" evidence="1">
    <location>
        <begin position="343"/>
        <end position="352"/>
    </location>
</feature>
<dbReference type="RefSeq" id="XP_009220008.1">
    <property type="nucleotide sequence ID" value="XM_009221744.1"/>
</dbReference>
<dbReference type="EnsemblFungi" id="EJT78863">
    <property type="protein sequence ID" value="EJT78863"/>
    <property type="gene ID" value="GGTG_03957"/>
</dbReference>
<evidence type="ECO:0000259" key="3">
    <source>
        <dbReference type="Pfam" id="PF24320"/>
    </source>
</evidence>
<reference evidence="4" key="2">
    <citation type="submission" date="2010-07" db="EMBL/GenBank/DDBJ databases">
        <authorList>
            <consortium name="The Broad Institute Genome Sequencing Platform"/>
            <consortium name="Broad Institute Genome Sequencing Center for Infectious Disease"/>
            <person name="Ma L.-J."/>
            <person name="Dead R."/>
            <person name="Young S."/>
            <person name="Zeng Q."/>
            <person name="Koehrsen M."/>
            <person name="Alvarado L."/>
            <person name="Berlin A."/>
            <person name="Chapman S.B."/>
            <person name="Chen Z."/>
            <person name="Freedman E."/>
            <person name="Gellesch M."/>
            <person name="Goldberg J."/>
            <person name="Griggs A."/>
            <person name="Gujja S."/>
            <person name="Heilman E.R."/>
            <person name="Heiman D."/>
            <person name="Hepburn T."/>
            <person name="Howarth C."/>
            <person name="Jen D."/>
            <person name="Larson L."/>
            <person name="Mehta T."/>
            <person name="Neiman D."/>
            <person name="Pearson M."/>
            <person name="Roberts A."/>
            <person name="Saif S."/>
            <person name="Shea T."/>
            <person name="Shenoy N."/>
            <person name="Sisk P."/>
            <person name="Stolte C."/>
            <person name="Sykes S."/>
            <person name="Walk T."/>
            <person name="White J."/>
            <person name="Yandava C."/>
            <person name="Haas B."/>
            <person name="Nusbaum C."/>
            <person name="Birren B."/>
        </authorList>
    </citation>
    <scope>NUCLEOTIDE SEQUENCE</scope>
    <source>
        <strain evidence="4">R3-111a-1</strain>
    </source>
</reference>
<dbReference type="VEuPathDB" id="FungiDB:GGTG_03957"/>
<dbReference type="Proteomes" id="UP000006039">
    <property type="component" value="Unassembled WGS sequence"/>
</dbReference>
<reference evidence="6" key="1">
    <citation type="submission" date="2010-07" db="EMBL/GenBank/DDBJ databases">
        <title>The genome sequence of Gaeumannomyces graminis var. tritici strain R3-111a-1.</title>
        <authorList>
            <consortium name="The Broad Institute Genome Sequencing Platform"/>
            <person name="Ma L.-J."/>
            <person name="Dead R."/>
            <person name="Young S."/>
            <person name="Zeng Q."/>
            <person name="Koehrsen M."/>
            <person name="Alvarado L."/>
            <person name="Berlin A."/>
            <person name="Chapman S.B."/>
            <person name="Chen Z."/>
            <person name="Freedman E."/>
            <person name="Gellesch M."/>
            <person name="Goldberg J."/>
            <person name="Griggs A."/>
            <person name="Gujja S."/>
            <person name="Heilman E.R."/>
            <person name="Heiman D."/>
            <person name="Hepburn T."/>
            <person name="Howarth C."/>
            <person name="Jen D."/>
            <person name="Larson L."/>
            <person name="Mehta T."/>
            <person name="Neiman D."/>
            <person name="Pearson M."/>
            <person name="Roberts A."/>
            <person name="Saif S."/>
            <person name="Shea T."/>
            <person name="Shenoy N."/>
            <person name="Sisk P."/>
            <person name="Stolte C."/>
            <person name="Sykes S."/>
            <person name="Walk T."/>
            <person name="White J."/>
            <person name="Yandava C."/>
            <person name="Haas B."/>
            <person name="Nusbaum C."/>
            <person name="Birren B."/>
        </authorList>
    </citation>
    <scope>NUCLEOTIDE SEQUENCE [LARGE SCALE GENOMIC DNA]</scope>
    <source>
        <strain evidence="6">R3-111a-1</strain>
    </source>
</reference>
<dbReference type="HOGENOM" id="CLU_019095_1_1_1"/>
<gene>
    <name evidence="5" type="primary">20344415</name>
    <name evidence="4" type="ORF">GGTG_03957</name>
</gene>
<evidence type="ECO:0000256" key="1">
    <source>
        <dbReference type="SAM" id="MobiDB-lite"/>
    </source>
</evidence>
<name>J3NRQ7_GAET3</name>
<evidence type="ECO:0000313" key="4">
    <source>
        <dbReference type="EMBL" id="EJT78863.1"/>
    </source>
</evidence>
<feature type="compositionally biased region" description="Gly residues" evidence="1">
    <location>
        <begin position="332"/>
        <end position="342"/>
    </location>
</feature>
<dbReference type="EMBL" id="GL385396">
    <property type="protein sequence ID" value="EJT78863.1"/>
    <property type="molecule type" value="Genomic_DNA"/>
</dbReference>
<protein>
    <recommendedName>
        <fullName evidence="3">DUF7492 domain-containing protein</fullName>
    </recommendedName>
</protein>
<feature type="signal peptide" evidence="2">
    <location>
        <begin position="1"/>
        <end position="23"/>
    </location>
</feature>
<organism evidence="4">
    <name type="scientific">Gaeumannomyces tritici (strain R3-111a-1)</name>
    <name type="common">Wheat and barley take-all root rot fungus</name>
    <name type="synonym">Gaeumannomyces graminis var. tritici</name>
    <dbReference type="NCBI Taxonomy" id="644352"/>
    <lineage>
        <taxon>Eukaryota</taxon>
        <taxon>Fungi</taxon>
        <taxon>Dikarya</taxon>
        <taxon>Ascomycota</taxon>
        <taxon>Pezizomycotina</taxon>
        <taxon>Sordariomycetes</taxon>
        <taxon>Sordariomycetidae</taxon>
        <taxon>Magnaporthales</taxon>
        <taxon>Magnaporthaceae</taxon>
        <taxon>Gaeumannomyces</taxon>
    </lineage>
</organism>
<dbReference type="GeneID" id="20344415"/>
<feature type="chain" id="PRO_5015094419" description="DUF7492 domain-containing protein" evidence="2">
    <location>
        <begin position="24"/>
        <end position="435"/>
    </location>
</feature>
<reference evidence="4" key="3">
    <citation type="submission" date="2010-09" db="EMBL/GenBank/DDBJ databases">
        <title>Annotation of Gaeumannomyces graminis var. tritici R3-111a-1.</title>
        <authorList>
            <consortium name="The Broad Institute Genome Sequencing Platform"/>
            <person name="Ma L.-J."/>
            <person name="Dead R."/>
            <person name="Young S.K."/>
            <person name="Zeng Q."/>
            <person name="Gargeya S."/>
            <person name="Fitzgerald M."/>
            <person name="Haas B."/>
            <person name="Abouelleil A."/>
            <person name="Alvarado L."/>
            <person name="Arachchi H.M."/>
            <person name="Berlin A."/>
            <person name="Brown A."/>
            <person name="Chapman S.B."/>
            <person name="Chen Z."/>
            <person name="Dunbar C."/>
            <person name="Freedman E."/>
            <person name="Gearin G."/>
            <person name="Gellesch M."/>
            <person name="Goldberg J."/>
            <person name="Griggs A."/>
            <person name="Gujja S."/>
            <person name="Heiman D."/>
            <person name="Howarth C."/>
            <person name="Larson L."/>
            <person name="Lui A."/>
            <person name="MacDonald P.J.P."/>
            <person name="Mehta T."/>
            <person name="Montmayeur A."/>
            <person name="Murphy C."/>
            <person name="Neiman D."/>
            <person name="Pearson M."/>
            <person name="Priest M."/>
            <person name="Roberts A."/>
            <person name="Saif S."/>
            <person name="Shea T."/>
            <person name="Shenoy N."/>
            <person name="Sisk P."/>
            <person name="Stolte C."/>
            <person name="Sykes S."/>
            <person name="Yandava C."/>
            <person name="Wortman J."/>
            <person name="Nusbaum C."/>
            <person name="Birren B."/>
        </authorList>
    </citation>
    <scope>NUCLEOTIDE SEQUENCE</scope>
    <source>
        <strain evidence="4">R3-111a-1</strain>
    </source>
</reference>
<evidence type="ECO:0000256" key="2">
    <source>
        <dbReference type="SAM" id="SignalP"/>
    </source>
</evidence>
<keyword evidence="2" id="KW-0732">Signal</keyword>
<dbReference type="STRING" id="644352.J3NRQ7"/>
<reference evidence="5" key="5">
    <citation type="submission" date="2018-04" db="UniProtKB">
        <authorList>
            <consortium name="EnsemblFungi"/>
        </authorList>
    </citation>
    <scope>IDENTIFICATION</scope>
    <source>
        <strain evidence="5">R3-111a-1</strain>
    </source>
</reference>
<evidence type="ECO:0000313" key="6">
    <source>
        <dbReference type="Proteomes" id="UP000006039"/>
    </source>
</evidence>
<evidence type="ECO:0000313" key="5">
    <source>
        <dbReference type="EnsemblFungi" id="EJT78863"/>
    </source>
</evidence>
<feature type="compositionally biased region" description="Low complexity" evidence="1">
    <location>
        <begin position="360"/>
        <end position="369"/>
    </location>
</feature>
<dbReference type="AlphaFoldDB" id="J3NRQ7"/>
<keyword evidence="6" id="KW-1185">Reference proteome</keyword>
<feature type="domain" description="DUF7492" evidence="3">
    <location>
        <begin position="21"/>
        <end position="268"/>
    </location>
</feature>